<dbReference type="SUPFAM" id="SSF48403">
    <property type="entry name" value="Ankyrin repeat"/>
    <property type="match status" value="1"/>
</dbReference>
<keyword evidence="8" id="KW-1185">Reference proteome</keyword>
<evidence type="ECO:0000259" key="5">
    <source>
        <dbReference type="Pfam" id="PF22939"/>
    </source>
</evidence>
<evidence type="ECO:0000256" key="3">
    <source>
        <dbReference type="SAM" id="Coils"/>
    </source>
</evidence>
<dbReference type="Pfam" id="PF24883">
    <property type="entry name" value="NPHP3_N"/>
    <property type="match status" value="1"/>
</dbReference>
<dbReference type="Proteomes" id="UP000020467">
    <property type="component" value="Unassembled WGS sequence"/>
</dbReference>
<dbReference type="HOGENOM" id="CLU_000288_34_23_1"/>
<dbReference type="KEGG" id="cfj:CFIO01_00184"/>
<organism evidence="7 8">
    <name type="scientific">Colletotrichum fioriniae PJ7</name>
    <dbReference type="NCBI Taxonomy" id="1445577"/>
    <lineage>
        <taxon>Eukaryota</taxon>
        <taxon>Fungi</taxon>
        <taxon>Dikarya</taxon>
        <taxon>Ascomycota</taxon>
        <taxon>Pezizomycotina</taxon>
        <taxon>Sordariomycetes</taxon>
        <taxon>Hypocreomycetidae</taxon>
        <taxon>Glomerellales</taxon>
        <taxon>Glomerellaceae</taxon>
        <taxon>Colletotrichum</taxon>
        <taxon>Colletotrichum acutatum species complex</taxon>
    </lineage>
</organism>
<dbReference type="OrthoDB" id="1577640at2759"/>
<feature type="coiled-coil region" evidence="3">
    <location>
        <begin position="28"/>
        <end position="85"/>
    </location>
</feature>
<dbReference type="eggNOG" id="ENOG502SM5C">
    <property type="taxonomic scope" value="Eukaryota"/>
</dbReference>
<dbReference type="InterPro" id="IPR056884">
    <property type="entry name" value="NPHP3-like_N"/>
</dbReference>
<protein>
    <submittedName>
        <fullName evidence="7">Ankyrin repeat protein</fullName>
    </submittedName>
</protein>
<dbReference type="InterPro" id="IPR054471">
    <property type="entry name" value="GPIID_WHD"/>
</dbReference>
<dbReference type="Gene3D" id="3.40.50.300">
    <property type="entry name" value="P-loop containing nucleotide triphosphate hydrolases"/>
    <property type="match status" value="1"/>
</dbReference>
<keyword evidence="1" id="KW-0677">Repeat</keyword>
<dbReference type="InterPro" id="IPR027417">
    <property type="entry name" value="P-loop_NTPase"/>
</dbReference>
<keyword evidence="3" id="KW-0175">Coiled coil</keyword>
<evidence type="ECO:0000313" key="7">
    <source>
        <dbReference type="EMBL" id="EXF86487.1"/>
    </source>
</evidence>
<dbReference type="InterPro" id="IPR036770">
    <property type="entry name" value="Ankyrin_rpt-contain_sf"/>
</dbReference>
<dbReference type="SUPFAM" id="SSF52540">
    <property type="entry name" value="P-loop containing nucleoside triphosphate hydrolases"/>
    <property type="match status" value="1"/>
</dbReference>
<gene>
    <name evidence="7" type="ORF">CFIO01_00184</name>
</gene>
<evidence type="ECO:0000256" key="1">
    <source>
        <dbReference type="ARBA" id="ARBA00022737"/>
    </source>
</evidence>
<dbReference type="PANTHER" id="PTHR10039">
    <property type="entry name" value="AMELOGENIN"/>
    <property type="match status" value="1"/>
</dbReference>
<dbReference type="EMBL" id="JARH01000012">
    <property type="protein sequence ID" value="EXF86487.1"/>
    <property type="molecule type" value="Genomic_DNA"/>
</dbReference>
<dbReference type="PROSITE" id="PS50088">
    <property type="entry name" value="ANK_REPEAT"/>
    <property type="match status" value="1"/>
</dbReference>
<comment type="caution">
    <text evidence="7">The sequence shown here is derived from an EMBL/GenBank/DDBJ whole genome shotgun (WGS) entry which is preliminary data.</text>
</comment>
<evidence type="ECO:0000313" key="8">
    <source>
        <dbReference type="Proteomes" id="UP000020467"/>
    </source>
</evidence>
<evidence type="ECO:0000256" key="2">
    <source>
        <dbReference type="PROSITE-ProRule" id="PRU00023"/>
    </source>
</evidence>
<feature type="domain" description="Nephrocystin 3-like N-terminal" evidence="6">
    <location>
        <begin position="192"/>
        <end position="362"/>
    </location>
</feature>
<dbReference type="PANTHER" id="PTHR10039:SF16">
    <property type="entry name" value="GPI INOSITOL-DEACYLASE"/>
    <property type="match status" value="1"/>
</dbReference>
<dbReference type="Gene3D" id="1.25.40.20">
    <property type="entry name" value="Ankyrin repeat-containing domain"/>
    <property type="match status" value="1"/>
</dbReference>
<keyword evidence="2" id="KW-0040">ANK repeat</keyword>
<name>A0A010R1Q7_9PEZI</name>
<reference evidence="7 8" key="1">
    <citation type="submission" date="2014-02" db="EMBL/GenBank/DDBJ databases">
        <title>The genome sequence of Colletotrichum fioriniae PJ7.</title>
        <authorList>
            <person name="Baroncelli R."/>
            <person name="Thon M.R."/>
        </authorList>
    </citation>
    <scope>NUCLEOTIDE SEQUENCE [LARGE SCALE GENOMIC DNA]</scope>
    <source>
        <strain evidence="7 8">PJ7</strain>
    </source>
</reference>
<dbReference type="Pfam" id="PF22939">
    <property type="entry name" value="WHD_GPIID"/>
    <property type="match status" value="1"/>
</dbReference>
<feature type="repeat" description="ANK" evidence="2">
    <location>
        <begin position="693"/>
        <end position="725"/>
    </location>
</feature>
<evidence type="ECO:0000256" key="4">
    <source>
        <dbReference type="SAM" id="MobiDB-lite"/>
    </source>
</evidence>
<dbReference type="AlphaFoldDB" id="A0A010R1Q7"/>
<feature type="domain" description="GPI inositol-deacylase winged helix" evidence="5">
    <location>
        <begin position="468"/>
        <end position="558"/>
    </location>
</feature>
<sequence>MAEALTVIEVALCITEVVERLCKYVSAVKSAKDDIRKLTQELLALKGAMDHFHVQNEHSMDNPLREQARAMLKMTQETLDAIRKKLGTPKTSSLARAAQSLAWPFRQGDIETYFATVERAKTWFIMVLMRDSLDTTASVLSEMQKLTALVHEDIVARKTDRMLEETADLLKWLSPVDSEDKLVSSRHDRAPGTGKWIVDKTFLEWQGRTPTDRPVFWITGRSGSGKTVLFSQLVDDLRAHPSDEASEENGNIGVGFHCCSLDDAASQAVPNVFGSILAQIGTTNPSILDHVRPLRKSGNTLIPQNNLSVEQIYDVMGQLLELFDVFYLMIDALNETSQESIIVKALLHLCSKHSNLRVLVTCTREPAQPDPSIYVRHMSTRSIDCDIEMYVEERLSSEQSFQSLSAKIRTEIKDKVMSEADGTFRWAKLCMDRLSTLRTGRDVRRALVDIPSTLNGFYAGILTRVPQQDRAMAREALAWLCFSLRPLHLNELAEAIVLEGDEVNIDDDDRLTNPSAIIEICQGLAHVSDHYVTLAHDSIRTFLQSEWIRTSSASEYALDAAACHQRIMRKCLAYLRLEPFATGPLNKLQHVKARFAAYPLLNYATNMWPIHSERFPLSDKDEKLILDFFDTKKLSHGGAFEAWVQFVLRSADLDVIRHTEPLYYAASFNMTSVLQLILRPEYKIDVNKRGGRFSSPPLFVALWRDNVEAAMLLLRAGADPDSRDTSGQSSRRLATSRKHHDVVKLMKEVSPAGAKRSPTWNWDRGAQDEWAIEDALAQARLRNYMEEGS</sequence>
<accession>A0A010R1Q7</accession>
<dbReference type="InterPro" id="IPR002110">
    <property type="entry name" value="Ankyrin_rpt"/>
</dbReference>
<proteinExistence type="predicted"/>
<evidence type="ECO:0000259" key="6">
    <source>
        <dbReference type="Pfam" id="PF24883"/>
    </source>
</evidence>
<feature type="region of interest" description="Disordered" evidence="4">
    <location>
        <begin position="718"/>
        <end position="739"/>
    </location>
</feature>